<feature type="domain" description="SAM" evidence="2">
    <location>
        <begin position="215"/>
        <end position="269"/>
    </location>
</feature>
<dbReference type="AlphaFoldDB" id="A0A9W7IXM2"/>
<dbReference type="EMBL" id="BSYR01000038">
    <property type="protein sequence ID" value="GMJ04222.1"/>
    <property type="molecule type" value="Genomic_DNA"/>
</dbReference>
<name>A0A9W7IXM2_HIBTR</name>
<dbReference type="Gene3D" id="1.10.150.50">
    <property type="entry name" value="Transcription Factor, Ets-1"/>
    <property type="match status" value="1"/>
</dbReference>
<dbReference type="InterPro" id="IPR013761">
    <property type="entry name" value="SAM/pointed_sf"/>
</dbReference>
<keyword evidence="1" id="KW-0677">Repeat</keyword>
<evidence type="ECO:0000313" key="4">
    <source>
        <dbReference type="Proteomes" id="UP001165190"/>
    </source>
</evidence>
<organism evidence="3 4">
    <name type="scientific">Hibiscus trionum</name>
    <name type="common">Flower of an hour</name>
    <dbReference type="NCBI Taxonomy" id="183268"/>
    <lineage>
        <taxon>Eukaryota</taxon>
        <taxon>Viridiplantae</taxon>
        <taxon>Streptophyta</taxon>
        <taxon>Embryophyta</taxon>
        <taxon>Tracheophyta</taxon>
        <taxon>Spermatophyta</taxon>
        <taxon>Magnoliopsida</taxon>
        <taxon>eudicotyledons</taxon>
        <taxon>Gunneridae</taxon>
        <taxon>Pentapetalae</taxon>
        <taxon>rosids</taxon>
        <taxon>malvids</taxon>
        <taxon>Malvales</taxon>
        <taxon>Malvaceae</taxon>
        <taxon>Malvoideae</taxon>
        <taxon>Hibiscus</taxon>
    </lineage>
</organism>
<dbReference type="PANTHER" id="PTHR10627">
    <property type="entry name" value="SCP160"/>
    <property type="match status" value="1"/>
</dbReference>
<keyword evidence="4" id="KW-1185">Reference proteome</keyword>
<dbReference type="Pfam" id="PF00536">
    <property type="entry name" value="SAM_1"/>
    <property type="match status" value="1"/>
</dbReference>
<dbReference type="PROSITE" id="PS50105">
    <property type="entry name" value="SAM_DOMAIN"/>
    <property type="match status" value="1"/>
</dbReference>
<reference evidence="3" key="1">
    <citation type="submission" date="2023-05" db="EMBL/GenBank/DDBJ databases">
        <title>Genome and transcriptome analyses reveal genes involved in the formation of fine ridges on petal epidermal cells in Hibiscus trionum.</title>
        <authorList>
            <person name="Koshimizu S."/>
            <person name="Masuda S."/>
            <person name="Ishii T."/>
            <person name="Shirasu K."/>
            <person name="Hoshino A."/>
            <person name="Arita M."/>
        </authorList>
    </citation>
    <scope>NUCLEOTIDE SEQUENCE</scope>
    <source>
        <strain evidence="3">Hamamatsu line</strain>
    </source>
</reference>
<evidence type="ECO:0000256" key="1">
    <source>
        <dbReference type="ARBA" id="ARBA00022737"/>
    </source>
</evidence>
<gene>
    <name evidence="3" type="ORF">HRI_004091400</name>
</gene>
<comment type="caution">
    <text evidence="3">The sequence shown here is derived from an EMBL/GenBank/DDBJ whole genome shotgun (WGS) entry which is preliminary data.</text>
</comment>
<dbReference type="OrthoDB" id="76949at2759"/>
<evidence type="ECO:0000259" key="2">
    <source>
        <dbReference type="PROSITE" id="PS50105"/>
    </source>
</evidence>
<dbReference type="InterPro" id="IPR001660">
    <property type="entry name" value="SAM"/>
</dbReference>
<dbReference type="SMART" id="SM00454">
    <property type="entry name" value="SAM"/>
    <property type="match status" value="1"/>
</dbReference>
<accession>A0A9W7IXM2</accession>
<evidence type="ECO:0000313" key="3">
    <source>
        <dbReference type="EMBL" id="GMJ04222.1"/>
    </source>
</evidence>
<dbReference type="Proteomes" id="UP001165190">
    <property type="component" value="Unassembled WGS sequence"/>
</dbReference>
<dbReference type="SUPFAM" id="SSF47769">
    <property type="entry name" value="SAM/Pointed domain"/>
    <property type="match status" value="1"/>
</dbReference>
<proteinExistence type="predicted"/>
<dbReference type="PANTHER" id="PTHR10627:SF74">
    <property type="entry name" value="OS08G0526500 PROTEIN"/>
    <property type="match status" value="1"/>
</dbReference>
<sequence>MAKLTVTITREGSNKVVKMGDDAIVGHGRMNGNKRFLHDKPWRNVGNKRHRADGAEWRSNGIRGKASRIAPQKDLRFKLMRKRGTLHFGEAFEDRRRRDSEKLLKHVQAPQNLRKHMYRIGPNRISNPSRITRNGIEDGLHIYSMQTADESRDFPNIPQTIPTALARNDLFLSTGVLDPSRESGPMHDREKAITSRPVTYVAPISSILQRKPHDKEPFTVSTLLNSLGLGKYAIHFMAEEVDMTALRQMGDRDLKELGIPMGPRKKLLLALRLHSRRHLPRIIRL</sequence>
<protein>
    <recommendedName>
        <fullName evidence="2">SAM domain-containing protein</fullName>
    </recommendedName>
</protein>